<evidence type="ECO:0000256" key="1">
    <source>
        <dbReference type="ARBA" id="ARBA00022723"/>
    </source>
</evidence>
<dbReference type="PROSITE" id="PS50178">
    <property type="entry name" value="ZF_FYVE"/>
    <property type="match status" value="3"/>
</dbReference>
<reference evidence="6" key="1">
    <citation type="submission" date="2015-04" db="EMBL/GenBank/DDBJ databases">
        <title>The genome sequence of the plant pathogenic Rhizarian Plasmodiophora brassicae reveals insights in its biotrophic life cycle and the origin of chitin synthesis.</title>
        <authorList>
            <person name="Schwelm A."/>
            <person name="Fogelqvist J."/>
            <person name="Knaust A."/>
            <person name="Julke S."/>
            <person name="Lilja T."/>
            <person name="Dhandapani V."/>
            <person name="Bonilla-Rosso G."/>
            <person name="Karlsson M."/>
            <person name="Shevchenko A."/>
            <person name="Choi S.R."/>
            <person name="Kim H.G."/>
            <person name="Park J.Y."/>
            <person name="Lim Y.P."/>
            <person name="Ludwig-Muller J."/>
            <person name="Dixelius C."/>
        </authorList>
    </citation>
    <scope>NUCLEOTIDE SEQUENCE</scope>
    <source>
        <tissue evidence="6">Potato root galls</tissue>
    </source>
</reference>
<dbReference type="PANTHER" id="PTHR39490">
    <property type="entry name" value="ARRESTIN DOMAIN-CONTAINING PROTEIN D"/>
    <property type="match status" value="1"/>
</dbReference>
<dbReference type="Pfam" id="PF01363">
    <property type="entry name" value="FYVE"/>
    <property type="match status" value="3"/>
</dbReference>
<proteinExistence type="predicted"/>
<dbReference type="InterPro" id="IPR035899">
    <property type="entry name" value="DBL_dom_sf"/>
</dbReference>
<sequence length="822" mass="92731">MEIDPDHLLFESRLSAIISAFQGIRPPGARCLRSYLRKLVKIRAMHCLLRKDMINPEDFRRQMRNYCDLAFLSRTALDEVARSERLRNCLAVASSSERVSGMSGRQLFCLALDQPRILLKAPPFDETALIEDVASYVAFLKEDGTRLDMLSEMGGKILNFDAQENLNLCHPTRVFLNQLTFSRVTPFQCKSISIFQFSDVLIGTYENQAGRLQSDFFIDLFGASVKSVNDFAVRIENVADGDMVVLKTDRSLETQTWLSKFHTSISGLCASRSQWMDDTFFIRCTICIRRFNVSRRKHHCRRCGAVVCHDCSGNFSLLLYNHPSKKKRLCNPCQMVRKYAGRCKVDDLGNEMIGAFLLAIEASDLRKKLLGQLLSEFKTHMSDVGAFRKTDLHYLSDSSLANDIVLNLNNLGNLSSDVTNSISQLLSSWQVQHCENIGALLSSHARFFGEISSYMLDISQIRDIHEYGDLLTSLILPIRQIPTMFNVVSQILEVTPSTHNDFRELSVVARIIGDCSSTATECIARLKGSAVFSEIELRFNTPSSLFSPGRVFLSEGSLTRRMFGRKTYTVFLFSDLFLICKRSPSGLVIRWRIDTSVNPPSIQRFDHSWQLIWSSMCLTFECDNNSQWIQDLQRIAKIARSAVFPIMQPASWVPDNAGNSCALCNKSFSMIVRRHHCRHCGALTCNQCSSNRVPIAGNKNGVNVRFCDKCLPSDIGAIAAPDDDSDVEIEVDDSDSDEMPPMSMVKSFIDADENWMNDGDSKNCLICDRQFGIGRRKHHCRECGGLVCKSCSKSRLIVEKTNRSSPVRVCDRCSSEVHLPWG</sequence>
<dbReference type="AlphaFoldDB" id="A0A0H5QNK1"/>
<evidence type="ECO:0000259" key="5">
    <source>
        <dbReference type="PROSITE" id="PS50178"/>
    </source>
</evidence>
<dbReference type="InterPro" id="IPR017455">
    <property type="entry name" value="Znf_FYVE-rel"/>
</dbReference>
<evidence type="ECO:0000313" key="6">
    <source>
        <dbReference type="EMBL" id="CRZ03157.1"/>
    </source>
</evidence>
<dbReference type="InterPro" id="IPR052113">
    <property type="entry name" value="FYVE-type_Zinc_Finger"/>
</dbReference>
<dbReference type="PANTHER" id="PTHR39490:SF8">
    <property type="entry name" value="ZINC FINGER FYVE DOMAIN-CONTAINING PROTEIN 21"/>
    <property type="match status" value="1"/>
</dbReference>
<dbReference type="SUPFAM" id="SSF57903">
    <property type="entry name" value="FYVE/PHD zinc finger"/>
    <property type="match status" value="3"/>
</dbReference>
<keyword evidence="1" id="KW-0479">Metal-binding</keyword>
<dbReference type="SUPFAM" id="SSF48065">
    <property type="entry name" value="DBL homology domain (DH-domain)"/>
    <property type="match status" value="1"/>
</dbReference>
<evidence type="ECO:0000256" key="2">
    <source>
        <dbReference type="ARBA" id="ARBA00022771"/>
    </source>
</evidence>
<dbReference type="SMART" id="SM00064">
    <property type="entry name" value="FYVE"/>
    <property type="match status" value="3"/>
</dbReference>
<dbReference type="Gene3D" id="2.30.29.30">
    <property type="entry name" value="Pleckstrin-homology domain (PH domain)/Phosphotyrosine-binding domain (PTB)"/>
    <property type="match status" value="1"/>
</dbReference>
<accession>A0A0H5QNK1</accession>
<dbReference type="InterPro" id="IPR011011">
    <property type="entry name" value="Znf_FYVE_PHD"/>
</dbReference>
<dbReference type="GO" id="GO:0008270">
    <property type="term" value="F:zinc ion binding"/>
    <property type="evidence" value="ECO:0007669"/>
    <property type="project" value="UniProtKB-KW"/>
</dbReference>
<feature type="domain" description="FYVE-type" evidence="5">
    <location>
        <begin position="758"/>
        <end position="818"/>
    </location>
</feature>
<dbReference type="Gene3D" id="3.30.40.10">
    <property type="entry name" value="Zinc/RING finger domain, C3HC4 (zinc finger)"/>
    <property type="match status" value="3"/>
</dbReference>
<dbReference type="EMBL" id="HACM01002715">
    <property type="protein sequence ID" value="CRZ03157.1"/>
    <property type="molecule type" value="Transcribed_RNA"/>
</dbReference>
<feature type="domain" description="FYVE-type" evidence="5">
    <location>
        <begin position="284"/>
        <end position="338"/>
    </location>
</feature>
<keyword evidence="2 4" id="KW-0863">Zinc-finger</keyword>
<name>A0A0H5QNK1_9EUKA</name>
<protein>
    <recommendedName>
        <fullName evidence="5">FYVE-type domain-containing protein</fullName>
    </recommendedName>
</protein>
<dbReference type="InterPro" id="IPR013083">
    <property type="entry name" value="Znf_RING/FYVE/PHD"/>
</dbReference>
<keyword evidence="3" id="KW-0862">Zinc</keyword>
<organism evidence="6">
    <name type="scientific">Spongospora subterranea</name>
    <dbReference type="NCBI Taxonomy" id="70186"/>
    <lineage>
        <taxon>Eukaryota</taxon>
        <taxon>Sar</taxon>
        <taxon>Rhizaria</taxon>
        <taxon>Endomyxa</taxon>
        <taxon>Phytomyxea</taxon>
        <taxon>Plasmodiophorida</taxon>
        <taxon>Plasmodiophoridae</taxon>
        <taxon>Spongospora</taxon>
    </lineage>
</organism>
<feature type="domain" description="FYVE-type" evidence="5">
    <location>
        <begin position="655"/>
        <end position="711"/>
    </location>
</feature>
<dbReference type="SUPFAM" id="SSF50729">
    <property type="entry name" value="PH domain-like"/>
    <property type="match status" value="1"/>
</dbReference>
<dbReference type="InterPro" id="IPR000306">
    <property type="entry name" value="Znf_FYVE"/>
</dbReference>
<evidence type="ECO:0000256" key="4">
    <source>
        <dbReference type="PROSITE-ProRule" id="PRU00091"/>
    </source>
</evidence>
<evidence type="ECO:0000256" key="3">
    <source>
        <dbReference type="ARBA" id="ARBA00022833"/>
    </source>
</evidence>
<dbReference type="InterPro" id="IPR011993">
    <property type="entry name" value="PH-like_dom_sf"/>
</dbReference>